<accession>A0AC61NGA6</accession>
<reference evidence="1" key="1">
    <citation type="submission" date="2021-08" db="EMBL/GenBank/DDBJ databases">
        <title>Novel anaerobic bacterium isolated from sea squirt in East Sea, Republic of Korea.</title>
        <authorList>
            <person name="Nguyen T.H."/>
            <person name="Li Z."/>
            <person name="Lee Y.-J."/>
            <person name="Ko J."/>
            <person name="Kim S.-G."/>
        </authorList>
    </citation>
    <scope>NUCLEOTIDE SEQUENCE</scope>
    <source>
        <strain evidence="1">KCTC 25031</strain>
    </source>
</reference>
<dbReference type="EMBL" id="CP081303">
    <property type="protein sequence ID" value="QZE13260.1"/>
    <property type="molecule type" value="Genomic_DNA"/>
</dbReference>
<name>A0AC61NGA6_9BACT</name>
<evidence type="ECO:0000313" key="2">
    <source>
        <dbReference type="Proteomes" id="UP000826212"/>
    </source>
</evidence>
<protein>
    <submittedName>
        <fullName evidence="1">Uncharacterized protein</fullName>
    </submittedName>
</protein>
<keyword evidence="2" id="KW-1185">Reference proteome</keyword>
<sequence length="188" mass="21681">MNKLSFFSFLMFAALIVSSCSSSKKVVSSSEEEVLITTYCSGDEYRSTDKLIRASSLGESTDQVMSKRMARTNTLEELASKIEVSFKSVVDNYYSSKSTVNAEEVQRRYEGLSREVINQKISGYRTICEKVTKTKKGTYKTYLCFEIGMDDLLNPIYDKMSNDDKLRLDYDYEKFKKTFEKELKNSER</sequence>
<evidence type="ECO:0000313" key="1">
    <source>
        <dbReference type="EMBL" id="QZE13260.1"/>
    </source>
</evidence>
<gene>
    <name evidence="1" type="ORF">K4L44_11760</name>
</gene>
<organism evidence="1 2">
    <name type="scientific">Halosquirtibacter laminarini</name>
    <dbReference type="NCBI Taxonomy" id="3374600"/>
    <lineage>
        <taxon>Bacteria</taxon>
        <taxon>Pseudomonadati</taxon>
        <taxon>Bacteroidota</taxon>
        <taxon>Bacteroidia</taxon>
        <taxon>Marinilabiliales</taxon>
        <taxon>Prolixibacteraceae</taxon>
        <taxon>Halosquirtibacter</taxon>
    </lineage>
</organism>
<proteinExistence type="predicted"/>
<dbReference type="Proteomes" id="UP000826212">
    <property type="component" value="Chromosome"/>
</dbReference>